<proteinExistence type="predicted"/>
<comment type="caution">
    <text evidence="3">The sequence shown here is derived from an EMBL/GenBank/DDBJ whole genome shotgun (WGS) entry which is preliminary data.</text>
</comment>
<dbReference type="RefSeq" id="WP_021756726.1">
    <property type="nucleotide sequence ID" value="NZ_CP080401.1"/>
</dbReference>
<evidence type="ECO:0000259" key="2">
    <source>
        <dbReference type="Pfam" id="PF02470"/>
    </source>
</evidence>
<dbReference type="InterPro" id="IPR003399">
    <property type="entry name" value="Mce/MlaD"/>
</dbReference>
<evidence type="ECO:0000313" key="4">
    <source>
        <dbReference type="Proteomes" id="UP000054301"/>
    </source>
</evidence>
<organism evidence="3 4">
    <name type="scientific">Chlamydia pecorum</name>
    <dbReference type="NCBI Taxonomy" id="85991"/>
    <lineage>
        <taxon>Bacteria</taxon>
        <taxon>Pseudomonadati</taxon>
        <taxon>Chlamydiota</taxon>
        <taxon>Chlamydiia</taxon>
        <taxon>Chlamydiales</taxon>
        <taxon>Chlamydiaceae</taxon>
        <taxon>Chlamydia/Chlamydophila group</taxon>
        <taxon>Chlamydia</taxon>
    </lineage>
</organism>
<dbReference type="Pfam" id="PF02470">
    <property type="entry name" value="MlaD"/>
    <property type="match status" value="1"/>
</dbReference>
<feature type="transmembrane region" description="Helical" evidence="1">
    <location>
        <begin position="9"/>
        <end position="29"/>
    </location>
</feature>
<keyword evidence="1" id="KW-0472">Membrane</keyword>
<dbReference type="Proteomes" id="UP000054301">
    <property type="component" value="Unassembled WGS sequence"/>
</dbReference>
<reference evidence="3 4" key="1">
    <citation type="submission" date="2015-06" db="EMBL/GenBank/DDBJ databases">
        <title>More than comparative genomics: Whole genome sequencing reveals elusive C. pecorum plasmid and re-evaluates genetic differences and phylogenetic relationships between C. pecorum from pig, cattle, sheep and koala hosts.</title>
        <authorList>
            <person name="Jelocnik M."/>
            <person name="Bachmann N.L."/>
            <person name="Kaltenboeck B."/>
            <person name="Waugh C."/>
            <person name="Woolford L."/>
            <person name="Speight N."/>
            <person name="Gillett A."/>
            <person name="Higgins D."/>
            <person name="Flanagan C."/>
            <person name="Myers G."/>
            <person name="Timms P."/>
            <person name="Polkinghorne A."/>
        </authorList>
    </citation>
    <scope>NUCLEOTIDE SEQUENCE [LARGE SCALE GENOMIC DNA]</scope>
    <source>
        <strain evidence="3 4">L1</strain>
    </source>
</reference>
<protein>
    <submittedName>
        <fullName evidence="3">Mce related family protein</fullName>
    </submittedName>
</protein>
<accession>A0AA40U548</accession>
<sequence>MLKKDRKPLFLGWLMCAGVLGFLAITVFFPKAHGDGKQEIHVAFPVAGGAERGMNVCFAGRVIGSVAAIHNIIDEEKEDPKGQLCCYKLVLKIDSNIPIYKGDVIAMYSPKLIGEPIVNIFPSKSRKDSERISSQDIVFGQNIDPLDKLMHCLDKADKAVSALKDEVHEVSLKISHVLGAHKELPVMSHVQRAAESIENCASRFSECLNASRIEKIDKFLNECHDVAFTVRNYGLLYQYSQKWKRRQKHLEAQSLEASQEK</sequence>
<dbReference type="EMBL" id="LFRH01000005">
    <property type="protein sequence ID" value="KTF28422.1"/>
    <property type="molecule type" value="Genomic_DNA"/>
</dbReference>
<dbReference type="AlphaFoldDB" id="A0AA40U548"/>
<keyword evidence="1" id="KW-0812">Transmembrane</keyword>
<name>A0AA40U548_9CHLA</name>
<keyword evidence="1" id="KW-1133">Transmembrane helix</keyword>
<feature type="domain" description="Mce/MlaD" evidence="2">
    <location>
        <begin position="37"/>
        <end position="122"/>
    </location>
</feature>
<evidence type="ECO:0000256" key="1">
    <source>
        <dbReference type="SAM" id="Phobius"/>
    </source>
</evidence>
<evidence type="ECO:0000313" key="3">
    <source>
        <dbReference type="EMBL" id="KTF28422.1"/>
    </source>
</evidence>
<gene>
    <name evidence="3" type="ORF">cpL1_0864</name>
</gene>
<dbReference type="GeneID" id="99718946"/>